<keyword evidence="4" id="KW-1185">Reference proteome</keyword>
<feature type="transmembrane region" description="Helical" evidence="1">
    <location>
        <begin position="615"/>
        <end position="636"/>
    </location>
</feature>
<dbReference type="OMA" id="DEMCSRH"/>
<keyword evidence="1" id="KW-0472">Membrane</keyword>
<feature type="transmembrane region" description="Helical" evidence="1">
    <location>
        <begin position="504"/>
        <end position="525"/>
    </location>
</feature>
<feature type="transmembrane region" description="Helical" evidence="1">
    <location>
        <begin position="236"/>
        <end position="254"/>
    </location>
</feature>
<dbReference type="InParanoid" id="A0A078AQJ3"/>
<dbReference type="Proteomes" id="UP000039865">
    <property type="component" value="Unassembled WGS sequence"/>
</dbReference>
<feature type="transmembrane region" description="Helical" evidence="1">
    <location>
        <begin position="423"/>
        <end position="444"/>
    </location>
</feature>
<dbReference type="GO" id="GO:0016747">
    <property type="term" value="F:acyltransferase activity, transferring groups other than amino-acyl groups"/>
    <property type="evidence" value="ECO:0007669"/>
    <property type="project" value="InterPro"/>
</dbReference>
<name>A0A078AQJ3_STYLE</name>
<evidence type="ECO:0000313" key="3">
    <source>
        <dbReference type="EMBL" id="CDW84439.1"/>
    </source>
</evidence>
<reference evidence="3 4" key="1">
    <citation type="submission" date="2014-06" db="EMBL/GenBank/DDBJ databases">
        <authorList>
            <person name="Swart Estienne"/>
        </authorList>
    </citation>
    <scope>NUCLEOTIDE SEQUENCE [LARGE SCALE GENOMIC DNA]</scope>
    <source>
        <strain evidence="3 4">130c</strain>
    </source>
</reference>
<dbReference type="Pfam" id="PF01757">
    <property type="entry name" value="Acyl_transf_3"/>
    <property type="match status" value="1"/>
</dbReference>
<organism evidence="3 4">
    <name type="scientific">Stylonychia lemnae</name>
    <name type="common">Ciliate</name>
    <dbReference type="NCBI Taxonomy" id="5949"/>
    <lineage>
        <taxon>Eukaryota</taxon>
        <taxon>Sar</taxon>
        <taxon>Alveolata</taxon>
        <taxon>Ciliophora</taxon>
        <taxon>Intramacronucleata</taxon>
        <taxon>Spirotrichea</taxon>
        <taxon>Stichotrichia</taxon>
        <taxon>Sporadotrichida</taxon>
        <taxon>Oxytrichidae</taxon>
        <taxon>Stylonychinae</taxon>
        <taxon>Stylonychia</taxon>
    </lineage>
</organism>
<dbReference type="OrthoDB" id="10006435at2759"/>
<dbReference type="InterPro" id="IPR052728">
    <property type="entry name" value="O2_lipid_transport_reg"/>
</dbReference>
<feature type="transmembrane region" description="Helical" evidence="1">
    <location>
        <begin position="117"/>
        <end position="140"/>
    </location>
</feature>
<proteinExistence type="predicted"/>
<dbReference type="InterPro" id="IPR002656">
    <property type="entry name" value="Acyl_transf_3_dom"/>
</dbReference>
<gene>
    <name evidence="3" type="primary">Contig18542.g19698</name>
    <name evidence="3" type="ORF">STYLEM_13502</name>
</gene>
<dbReference type="EMBL" id="CCKQ01012801">
    <property type="protein sequence ID" value="CDW84439.1"/>
    <property type="molecule type" value="Genomic_DNA"/>
</dbReference>
<feature type="domain" description="Acyltransferase 3" evidence="2">
    <location>
        <begin position="233"/>
        <end position="630"/>
    </location>
</feature>
<feature type="transmembrane region" description="Helical" evidence="1">
    <location>
        <begin position="389"/>
        <end position="411"/>
    </location>
</feature>
<dbReference type="AlphaFoldDB" id="A0A078AQJ3"/>
<evidence type="ECO:0000256" key="1">
    <source>
        <dbReference type="SAM" id="Phobius"/>
    </source>
</evidence>
<protein>
    <recommendedName>
        <fullName evidence="2">Acyltransferase 3 domain-containing protein</fullName>
    </recommendedName>
</protein>
<feature type="transmembrane region" description="Helical" evidence="1">
    <location>
        <begin position="464"/>
        <end position="483"/>
    </location>
</feature>
<evidence type="ECO:0000313" key="4">
    <source>
        <dbReference type="Proteomes" id="UP000039865"/>
    </source>
</evidence>
<evidence type="ECO:0000259" key="2">
    <source>
        <dbReference type="Pfam" id="PF01757"/>
    </source>
</evidence>
<feature type="transmembrane region" description="Helical" evidence="1">
    <location>
        <begin position="545"/>
        <end position="563"/>
    </location>
</feature>
<keyword evidence="1" id="KW-0812">Transmembrane</keyword>
<keyword evidence="1" id="KW-1133">Transmembrane helix</keyword>
<feature type="transmembrane region" description="Helical" evidence="1">
    <location>
        <begin position="584"/>
        <end position="609"/>
    </location>
</feature>
<dbReference type="PANTHER" id="PTHR11161">
    <property type="entry name" value="O-ACYLTRANSFERASE"/>
    <property type="match status" value="1"/>
</dbReference>
<dbReference type="PANTHER" id="PTHR11161:SF0">
    <property type="entry name" value="O-ACYLTRANSFERASE LIKE PROTEIN"/>
    <property type="match status" value="1"/>
</dbReference>
<sequence>MLFYSTHGFGDVGSREACENQTNFEGDTVPNKNSYMLLNLNVSTTPVIMRFGLCLPASCKQEQITKQFSQVSNYLSQGLQGLVQTYNPRIYFLPDDVMIQIQIQKTKDYEDNWYSRIQIGTIIVLVLVTLLLTAILGFTIQQIIKIRRRYTQAQLKTFMVNVESTMEQTQSQLLNSLDVNLINISPPNTILQQSKSKIQLSLKALSLQNSLNHITKKRDKIEGIVDMRDLGILDGLRILCLVWILLLGTCQYTMSSAVYNPWRLQDYFQTIAYTAVYSANLGFDEFFMISAFLTTLKVMSIFQKLVQSGDKFTFKLYLKLILERYLRLAPLYYLVFLFGWLVGPLMGEGPCWLTFEKGFSDCQHYWWSVFTMTINFFPSYVIANEGCYYWGWYVASEFQIFIITVPLVILFKKLGLKGKIIGLSLLLLIGIGLIFIVIWVNQMATGLFAPQDKDIFRVFLNKPYTKFHSVAIGIALGFIFLEINRQKKEGNLQGIFKKLNKNRAFIVVSQLLAWGLIGFVTLYPLEANKQPTLWSNLHNSLFISLSRPIFLISLSIIVINLYLNNGMILKKFLSSKKFLILGRFSYAIYLIFPIVISVLVSSMTSSLYLTYNEMFWLLCYNVVASFLFGFLVHLFIEKPIDSLIRVLQGRFKDIQEFNQDFILQTSFDLKQSK</sequence>
<accession>A0A078AQJ3</accession>
<feature type="transmembrane region" description="Helical" evidence="1">
    <location>
        <begin position="331"/>
        <end position="353"/>
    </location>
</feature>